<dbReference type="EMBL" id="FOZM01000001">
    <property type="protein sequence ID" value="SFS08851.1"/>
    <property type="molecule type" value="Genomic_DNA"/>
</dbReference>
<organism evidence="1 2">
    <name type="scientific">Yoonia litorea</name>
    <dbReference type="NCBI Taxonomy" id="1123755"/>
    <lineage>
        <taxon>Bacteria</taxon>
        <taxon>Pseudomonadati</taxon>
        <taxon>Pseudomonadota</taxon>
        <taxon>Alphaproteobacteria</taxon>
        <taxon>Rhodobacterales</taxon>
        <taxon>Paracoccaceae</taxon>
        <taxon>Yoonia</taxon>
    </lineage>
</organism>
<dbReference type="AlphaFoldDB" id="A0A1I6LZF2"/>
<proteinExistence type="predicted"/>
<name>A0A1I6LZF2_9RHOB</name>
<dbReference type="STRING" id="1123755.SAMN05444714_1061"/>
<protein>
    <submittedName>
        <fullName evidence="1">Uncharacterized metal-binding protein YceD, DUF177 family</fullName>
    </submittedName>
</protein>
<reference evidence="1 2" key="1">
    <citation type="submission" date="2016-10" db="EMBL/GenBank/DDBJ databases">
        <authorList>
            <person name="de Groot N.N."/>
        </authorList>
    </citation>
    <scope>NUCLEOTIDE SEQUENCE [LARGE SCALE GENOMIC DNA]</scope>
    <source>
        <strain evidence="1 2">DSM 29433</strain>
    </source>
</reference>
<accession>A0A1I6LZF2</accession>
<evidence type="ECO:0000313" key="2">
    <source>
        <dbReference type="Proteomes" id="UP000198926"/>
    </source>
</evidence>
<sequence>MTKLPRSHLRIADLPNRRATDFLVEPTADERAAIAEALDIIAIRKLRFSGKLSPIGKRDWRLDAELGATVVQSCVVTLEPVSTRIDEDVSRSYLSDLPEVLSGEVEMPEDDTQEALPESLDLAAVMIEALSLALPAYPRAEGAELGEAVFAQTGVTPLRDEDTKPFAGLAELRESLEKKGK</sequence>
<evidence type="ECO:0000313" key="1">
    <source>
        <dbReference type="EMBL" id="SFS08851.1"/>
    </source>
</evidence>
<keyword evidence="2" id="KW-1185">Reference proteome</keyword>
<gene>
    <name evidence="1" type="ORF">SAMN05444714_1061</name>
</gene>
<dbReference type="InterPro" id="IPR003772">
    <property type="entry name" value="YceD"/>
</dbReference>
<dbReference type="Proteomes" id="UP000198926">
    <property type="component" value="Unassembled WGS sequence"/>
</dbReference>
<dbReference type="RefSeq" id="WP_242649763.1">
    <property type="nucleotide sequence ID" value="NZ_FOZM01000001.1"/>
</dbReference>
<dbReference type="Pfam" id="PF02620">
    <property type="entry name" value="YceD"/>
    <property type="match status" value="1"/>
</dbReference>